<dbReference type="PANTHER" id="PTHR36928">
    <property type="entry name" value="PHOSPHATASE YCDX-RELATED"/>
    <property type="match status" value="1"/>
</dbReference>
<dbReference type="GO" id="GO:0005829">
    <property type="term" value="C:cytosol"/>
    <property type="evidence" value="ECO:0007669"/>
    <property type="project" value="TreeGrafter"/>
</dbReference>
<organism evidence="2 3">
    <name type="scientific">Desulfuromonas acetoxidans (strain DSM 684 / 11070)</name>
    <dbReference type="NCBI Taxonomy" id="281689"/>
    <lineage>
        <taxon>Bacteria</taxon>
        <taxon>Pseudomonadati</taxon>
        <taxon>Thermodesulfobacteriota</taxon>
        <taxon>Desulfuromonadia</taxon>
        <taxon>Desulfuromonadales</taxon>
        <taxon>Desulfuromonadaceae</taxon>
        <taxon>Desulfuromonas</taxon>
    </lineage>
</organism>
<feature type="domain" description="Polymerase/histidinol phosphatase N-terminal" evidence="1">
    <location>
        <begin position="9"/>
        <end position="83"/>
    </location>
</feature>
<keyword evidence="3" id="KW-1185">Reference proteome</keyword>
<proteinExistence type="predicted"/>
<dbReference type="InterPro" id="IPR004013">
    <property type="entry name" value="PHP_dom"/>
</dbReference>
<dbReference type="Proteomes" id="UP000005695">
    <property type="component" value="Unassembled WGS sequence"/>
</dbReference>
<accession>Q1JWI8</accession>
<dbReference type="GO" id="GO:0042578">
    <property type="term" value="F:phosphoric ester hydrolase activity"/>
    <property type="evidence" value="ECO:0007669"/>
    <property type="project" value="TreeGrafter"/>
</dbReference>
<dbReference type="InterPro" id="IPR003141">
    <property type="entry name" value="Pol/His_phosphatase_N"/>
</dbReference>
<comment type="caution">
    <text evidence="2">The sequence shown here is derived from an EMBL/GenBank/DDBJ whole genome shotgun (WGS) entry which is preliminary data.</text>
</comment>
<dbReference type="EMBL" id="AAEW02000021">
    <property type="protein sequence ID" value="EAT14580.1"/>
    <property type="molecule type" value="Genomic_DNA"/>
</dbReference>
<name>Q1JWI8_DESA6</name>
<dbReference type="Pfam" id="PF02811">
    <property type="entry name" value="PHP"/>
    <property type="match status" value="1"/>
</dbReference>
<reference evidence="2" key="2">
    <citation type="submission" date="2006-05" db="EMBL/GenBank/DDBJ databases">
        <title>Sequencing of the draft genome and assembly of Desulfuromonas acetoxidans DSM 684.</title>
        <authorList>
            <consortium name="US DOE Joint Genome Institute (JGI-PGF)"/>
            <person name="Copeland A."/>
            <person name="Lucas S."/>
            <person name="Lapidus A."/>
            <person name="Barry K."/>
            <person name="Detter J.C."/>
            <person name="Glavina del Rio T."/>
            <person name="Hammon N."/>
            <person name="Israni S."/>
            <person name="Dalin E."/>
            <person name="Tice H."/>
            <person name="Bruce D."/>
            <person name="Pitluck S."/>
            <person name="Richardson P."/>
        </authorList>
    </citation>
    <scope>NUCLEOTIDE SEQUENCE [LARGE SCALE GENOMIC DNA]</scope>
    <source>
        <strain evidence="2">DSM 684</strain>
    </source>
</reference>
<dbReference type="InterPro" id="IPR050243">
    <property type="entry name" value="PHP_phosphatase"/>
</dbReference>
<dbReference type="SMART" id="SM00481">
    <property type="entry name" value="POLIIIAc"/>
    <property type="match status" value="1"/>
</dbReference>
<reference evidence="2" key="1">
    <citation type="submission" date="2006-05" db="EMBL/GenBank/DDBJ databases">
        <title>Annotation of the draft genome assembly of Desulfuromonas acetoxidans DSM 684.</title>
        <authorList>
            <consortium name="US DOE Joint Genome Institute (JGI-ORNL)"/>
            <person name="Larimer F."/>
            <person name="Land M."/>
            <person name="Hauser L."/>
        </authorList>
    </citation>
    <scope>NUCLEOTIDE SEQUENCE [LARGE SCALE GENOMIC DNA]</scope>
    <source>
        <strain evidence="2">DSM 684</strain>
    </source>
</reference>
<protein>
    <submittedName>
        <fullName evidence="2">PHP-like</fullName>
    </submittedName>
</protein>
<sequence>MSEILSPEVDLHVHTIASGHAFSTIEENARAAAALGLKGIGMTDHGPSMPGAPHFYHFMVLGFIPDTLCGVRIFRGIEANLLDEGRIDLDESYLQNLDVILAGFHADCGYTGTTRDDHTRTMMLAMENPLVHIISHPGNPEFPIDYEAVVRQSVATGTALEINSSSFRRTRRGSAPNCLEIARLCAEHGAPIAIGSDAHIAQGIGEFSDSLEAVTQVGIAPEQIVNRTLESTLAFLGLDRDDA</sequence>
<dbReference type="GO" id="GO:0008270">
    <property type="term" value="F:zinc ion binding"/>
    <property type="evidence" value="ECO:0007669"/>
    <property type="project" value="TreeGrafter"/>
</dbReference>
<evidence type="ECO:0000313" key="2">
    <source>
        <dbReference type="EMBL" id="EAT14580.1"/>
    </source>
</evidence>
<evidence type="ECO:0000259" key="1">
    <source>
        <dbReference type="SMART" id="SM00481"/>
    </source>
</evidence>
<gene>
    <name evidence="2" type="ORF">Dace_0409</name>
</gene>
<dbReference type="RefSeq" id="WP_006002432.1">
    <property type="nucleotide sequence ID" value="NZ_AAEW02000021.1"/>
</dbReference>
<dbReference type="OrthoDB" id="9808747at2"/>
<evidence type="ECO:0000313" key="3">
    <source>
        <dbReference type="Proteomes" id="UP000005695"/>
    </source>
</evidence>
<dbReference type="PANTHER" id="PTHR36928:SF1">
    <property type="entry name" value="PHOSPHATASE YCDX-RELATED"/>
    <property type="match status" value="1"/>
</dbReference>
<dbReference type="SUPFAM" id="SSF89550">
    <property type="entry name" value="PHP domain-like"/>
    <property type="match status" value="1"/>
</dbReference>
<dbReference type="AlphaFoldDB" id="Q1JWI8"/>
<dbReference type="NCBIfam" id="NF006702">
    <property type="entry name" value="PRK09248.1"/>
    <property type="match status" value="1"/>
</dbReference>
<dbReference type="CDD" id="cd07437">
    <property type="entry name" value="PHP_HisPPase_Ycdx_like"/>
    <property type="match status" value="1"/>
</dbReference>
<dbReference type="InterPro" id="IPR016195">
    <property type="entry name" value="Pol/histidinol_Pase-like"/>
</dbReference>
<dbReference type="Gene3D" id="3.20.20.140">
    <property type="entry name" value="Metal-dependent hydrolases"/>
    <property type="match status" value="1"/>
</dbReference>